<proteinExistence type="predicted"/>
<evidence type="ECO:0000256" key="1">
    <source>
        <dbReference type="SAM" id="MobiDB-lite"/>
    </source>
</evidence>
<gene>
    <name evidence="2" type="ORF">BDV29DRAFT_155191</name>
</gene>
<feature type="region of interest" description="Disordered" evidence="1">
    <location>
        <begin position="68"/>
        <end position="90"/>
    </location>
</feature>
<dbReference type="AlphaFoldDB" id="A0A5N5X8W3"/>
<feature type="region of interest" description="Disordered" evidence="1">
    <location>
        <begin position="139"/>
        <end position="171"/>
    </location>
</feature>
<feature type="compositionally biased region" description="Basic and acidic residues" evidence="1">
    <location>
        <begin position="147"/>
        <end position="160"/>
    </location>
</feature>
<accession>A0A5N5X8W3</accession>
<feature type="region of interest" description="Disordered" evidence="1">
    <location>
        <begin position="17"/>
        <end position="45"/>
    </location>
</feature>
<evidence type="ECO:0000313" key="2">
    <source>
        <dbReference type="EMBL" id="KAB8075954.1"/>
    </source>
</evidence>
<dbReference type="EMBL" id="ML732187">
    <property type="protein sequence ID" value="KAB8075954.1"/>
    <property type="molecule type" value="Genomic_DNA"/>
</dbReference>
<reference evidence="2 3" key="1">
    <citation type="submission" date="2019-04" db="EMBL/GenBank/DDBJ databases">
        <title>Friends and foes A comparative genomics study of 23 Aspergillus species from section Flavi.</title>
        <authorList>
            <consortium name="DOE Joint Genome Institute"/>
            <person name="Kjaerbolling I."/>
            <person name="Vesth T."/>
            <person name="Frisvad J.C."/>
            <person name="Nybo J.L."/>
            <person name="Theobald S."/>
            <person name="Kildgaard S."/>
            <person name="Isbrandt T."/>
            <person name="Kuo A."/>
            <person name="Sato A."/>
            <person name="Lyhne E.K."/>
            <person name="Kogle M.E."/>
            <person name="Wiebenga A."/>
            <person name="Kun R.S."/>
            <person name="Lubbers R.J."/>
            <person name="Makela M.R."/>
            <person name="Barry K."/>
            <person name="Chovatia M."/>
            <person name="Clum A."/>
            <person name="Daum C."/>
            <person name="Haridas S."/>
            <person name="He G."/>
            <person name="LaButti K."/>
            <person name="Lipzen A."/>
            <person name="Mondo S."/>
            <person name="Riley R."/>
            <person name="Salamov A."/>
            <person name="Simmons B.A."/>
            <person name="Magnuson J.K."/>
            <person name="Henrissat B."/>
            <person name="Mortensen U.H."/>
            <person name="Larsen T.O."/>
            <person name="Devries R.P."/>
            <person name="Grigoriev I.V."/>
            <person name="Machida M."/>
            <person name="Baker S.E."/>
            <person name="Andersen M.R."/>
        </authorList>
    </citation>
    <scope>NUCLEOTIDE SEQUENCE [LARGE SCALE GENOMIC DNA]</scope>
    <source>
        <strain evidence="2 3">CBS 151.66</strain>
    </source>
</reference>
<organism evidence="2 3">
    <name type="scientific">Aspergillus leporis</name>
    <dbReference type="NCBI Taxonomy" id="41062"/>
    <lineage>
        <taxon>Eukaryota</taxon>
        <taxon>Fungi</taxon>
        <taxon>Dikarya</taxon>
        <taxon>Ascomycota</taxon>
        <taxon>Pezizomycotina</taxon>
        <taxon>Eurotiomycetes</taxon>
        <taxon>Eurotiomycetidae</taxon>
        <taxon>Eurotiales</taxon>
        <taxon>Aspergillaceae</taxon>
        <taxon>Aspergillus</taxon>
        <taxon>Aspergillus subgen. Circumdati</taxon>
    </lineage>
</organism>
<protein>
    <submittedName>
        <fullName evidence="2">Uncharacterized protein</fullName>
    </submittedName>
</protein>
<sequence length="171" mass="17154">MSATIAQNVNGLAGSIHAPTAAFDSGGKRLDRGRGGGRDRVVKAKTKKMPKCETCGFDMSLANLSAPAPAPAPVRGAPVERGWSPPGEPRAAATAVASAAGAAVSTVSEGNCGIAAGTGDDAPAARGDAAHHHLLQALALRPAPRSNRAEQADTEAKAEVNAEPAEDMDQS</sequence>
<evidence type="ECO:0000313" key="3">
    <source>
        <dbReference type="Proteomes" id="UP000326565"/>
    </source>
</evidence>
<name>A0A5N5X8W3_9EURO</name>
<feature type="compositionally biased region" description="Basic and acidic residues" evidence="1">
    <location>
        <begin position="26"/>
        <end position="42"/>
    </location>
</feature>
<keyword evidence="3" id="KW-1185">Reference proteome</keyword>
<dbReference type="Proteomes" id="UP000326565">
    <property type="component" value="Unassembled WGS sequence"/>
</dbReference>